<dbReference type="Pfam" id="PF01554">
    <property type="entry name" value="MatE"/>
    <property type="match status" value="2"/>
</dbReference>
<sequence>MKQTPTMTWPQHLRAIMTLGIPLIGGHLAQFSIGLTDTIMLGRYSTGALAALTLASALMLLLFLMGCGFAWAVMPMVAQFDAQNDATSIRRATRMGLWLSVLYFIAVLPVLWFSGPLLLMLGQADQLAADAQTYLRIAAFGILPGLLVMVLKSYLAALSRTRIVLLMTLAASLANALGNYLLIFGSFGFPEMGITGAAIASVLSQAVSLVGIGLYAHFSLPAHSLFTRLWKPDWEMFARVFWLGLPIGLTTLAEVGLFEATSLMMGWLGTVPLAAHGIALQTSATAFMIHLGFANVATIRAGNALGRNDLDHLRRGAVAVFVLSLITSCVTVAVFLTVPGPIVSLFINPADPAYGAILATGMALLTVAALFQLVDGAQVIAMGLLRGMQDTRVPMIMAIIAYWGVGIPCSYLLGFVWGYGGTGIWSGLVVGLAVAAVLMLHRFWAHAWRA</sequence>
<feature type="transmembrane region" description="Helical" evidence="10">
    <location>
        <begin position="95"/>
        <end position="113"/>
    </location>
</feature>
<comment type="caution">
    <text evidence="11">The sequence shown here is derived from an EMBL/GenBank/DDBJ whole genome shotgun (WGS) entry which is preliminary data.</text>
</comment>
<evidence type="ECO:0000313" key="12">
    <source>
        <dbReference type="Proteomes" id="UP000231259"/>
    </source>
</evidence>
<feature type="transmembrane region" description="Helical" evidence="10">
    <location>
        <begin position="237"/>
        <end position="258"/>
    </location>
</feature>
<protein>
    <recommendedName>
        <fullName evidence="9">Multidrug-efflux transporter</fullName>
    </recommendedName>
</protein>
<dbReference type="InterPro" id="IPR050222">
    <property type="entry name" value="MATE_MdtK"/>
</dbReference>
<dbReference type="RefSeq" id="WP_245875705.1">
    <property type="nucleotide sequence ID" value="NZ_AWWI01000105.1"/>
</dbReference>
<dbReference type="PIRSF" id="PIRSF006603">
    <property type="entry name" value="DinF"/>
    <property type="match status" value="1"/>
</dbReference>
<dbReference type="InterPro" id="IPR002528">
    <property type="entry name" value="MATE_fam"/>
</dbReference>
<dbReference type="AlphaFoldDB" id="A0A2G8RCH7"/>
<dbReference type="GO" id="GO:0006811">
    <property type="term" value="P:monoatomic ion transport"/>
    <property type="evidence" value="ECO:0007669"/>
    <property type="project" value="UniProtKB-KW"/>
</dbReference>
<keyword evidence="2" id="KW-0813">Transport</keyword>
<keyword evidence="8 10" id="KW-0472">Membrane</keyword>
<dbReference type="EMBL" id="AWWI01000105">
    <property type="protein sequence ID" value="PIL19259.1"/>
    <property type="molecule type" value="Genomic_DNA"/>
</dbReference>
<feature type="transmembrane region" description="Helical" evidence="10">
    <location>
        <begin position="278"/>
        <end position="297"/>
    </location>
</feature>
<keyword evidence="3" id="KW-0050">Antiport</keyword>
<dbReference type="CDD" id="cd13131">
    <property type="entry name" value="MATE_NorM_like"/>
    <property type="match status" value="1"/>
</dbReference>
<feature type="transmembrane region" description="Helical" evidence="10">
    <location>
        <begin position="49"/>
        <end position="74"/>
    </location>
</feature>
<organism evidence="11 12">
    <name type="scientific">Puniceibacterium antarcticum</name>
    <dbReference type="NCBI Taxonomy" id="1206336"/>
    <lineage>
        <taxon>Bacteria</taxon>
        <taxon>Pseudomonadati</taxon>
        <taxon>Pseudomonadota</taxon>
        <taxon>Alphaproteobacteria</taxon>
        <taxon>Rhodobacterales</taxon>
        <taxon>Paracoccaceae</taxon>
        <taxon>Puniceibacterium</taxon>
    </lineage>
</organism>
<name>A0A2G8RCH7_9RHOB</name>
<dbReference type="GO" id="GO:0042910">
    <property type="term" value="F:xenobiotic transmembrane transporter activity"/>
    <property type="evidence" value="ECO:0007669"/>
    <property type="project" value="InterPro"/>
</dbReference>
<feature type="transmembrane region" description="Helical" evidence="10">
    <location>
        <begin position="133"/>
        <end position="151"/>
    </location>
</feature>
<evidence type="ECO:0000313" key="11">
    <source>
        <dbReference type="EMBL" id="PIL19259.1"/>
    </source>
</evidence>
<dbReference type="Proteomes" id="UP000231259">
    <property type="component" value="Unassembled WGS sequence"/>
</dbReference>
<evidence type="ECO:0000256" key="10">
    <source>
        <dbReference type="SAM" id="Phobius"/>
    </source>
</evidence>
<evidence type="ECO:0000256" key="2">
    <source>
        <dbReference type="ARBA" id="ARBA00022448"/>
    </source>
</evidence>
<feature type="transmembrane region" description="Helical" evidence="10">
    <location>
        <begin position="353"/>
        <end position="374"/>
    </location>
</feature>
<proteinExistence type="predicted"/>
<evidence type="ECO:0000256" key="6">
    <source>
        <dbReference type="ARBA" id="ARBA00022989"/>
    </source>
</evidence>
<reference evidence="11 12" key="1">
    <citation type="submission" date="2013-09" db="EMBL/GenBank/DDBJ databases">
        <title>Genome sequencing of Phaeobacter antarcticus sp. nov. SM1211.</title>
        <authorList>
            <person name="Zhang X.-Y."/>
            <person name="Liu C."/>
            <person name="Chen X.-L."/>
            <person name="Xie B.-B."/>
            <person name="Qin Q.-L."/>
            <person name="Rong J.-C."/>
            <person name="Zhang Y.-Z."/>
        </authorList>
    </citation>
    <scope>NUCLEOTIDE SEQUENCE [LARGE SCALE GENOMIC DNA]</scope>
    <source>
        <strain evidence="11 12">SM1211</strain>
    </source>
</reference>
<keyword evidence="5 10" id="KW-0812">Transmembrane</keyword>
<dbReference type="PANTHER" id="PTHR43298">
    <property type="entry name" value="MULTIDRUG RESISTANCE PROTEIN NORM-RELATED"/>
    <property type="match status" value="1"/>
</dbReference>
<dbReference type="GO" id="GO:0015297">
    <property type="term" value="F:antiporter activity"/>
    <property type="evidence" value="ECO:0007669"/>
    <property type="project" value="UniProtKB-KW"/>
</dbReference>
<evidence type="ECO:0000256" key="8">
    <source>
        <dbReference type="ARBA" id="ARBA00023136"/>
    </source>
</evidence>
<gene>
    <name evidence="11" type="ORF">P775_15545</name>
</gene>
<keyword evidence="6 10" id="KW-1133">Transmembrane helix</keyword>
<accession>A0A2G8RCH7</accession>
<evidence type="ECO:0000256" key="4">
    <source>
        <dbReference type="ARBA" id="ARBA00022475"/>
    </source>
</evidence>
<feature type="transmembrane region" description="Helical" evidence="10">
    <location>
        <begin position="395"/>
        <end position="417"/>
    </location>
</feature>
<evidence type="ECO:0000256" key="7">
    <source>
        <dbReference type="ARBA" id="ARBA00023065"/>
    </source>
</evidence>
<feature type="transmembrane region" description="Helical" evidence="10">
    <location>
        <begin position="12"/>
        <end position="29"/>
    </location>
</feature>
<feature type="transmembrane region" description="Helical" evidence="10">
    <location>
        <begin position="423"/>
        <end position="444"/>
    </location>
</feature>
<evidence type="ECO:0000256" key="1">
    <source>
        <dbReference type="ARBA" id="ARBA00004429"/>
    </source>
</evidence>
<evidence type="ECO:0000256" key="5">
    <source>
        <dbReference type="ARBA" id="ARBA00022692"/>
    </source>
</evidence>
<dbReference type="InterPro" id="IPR048279">
    <property type="entry name" value="MdtK-like"/>
</dbReference>
<keyword evidence="4" id="KW-1003">Cell membrane</keyword>
<feature type="transmembrane region" description="Helical" evidence="10">
    <location>
        <begin position="163"/>
        <end position="187"/>
    </location>
</feature>
<dbReference type="GO" id="GO:0005886">
    <property type="term" value="C:plasma membrane"/>
    <property type="evidence" value="ECO:0007669"/>
    <property type="project" value="UniProtKB-SubCell"/>
</dbReference>
<keyword evidence="7" id="KW-0406">Ion transport</keyword>
<dbReference type="PANTHER" id="PTHR43298:SF2">
    <property type="entry name" value="FMN_FAD EXPORTER YEEO-RELATED"/>
    <property type="match status" value="1"/>
</dbReference>
<feature type="transmembrane region" description="Helical" evidence="10">
    <location>
        <begin position="193"/>
        <end position="216"/>
    </location>
</feature>
<feature type="transmembrane region" description="Helical" evidence="10">
    <location>
        <begin position="318"/>
        <end position="347"/>
    </location>
</feature>
<keyword evidence="12" id="KW-1185">Reference proteome</keyword>
<comment type="subcellular location">
    <subcellularLocation>
        <location evidence="1">Cell inner membrane</location>
        <topology evidence="1">Multi-pass membrane protein</topology>
    </subcellularLocation>
</comment>
<evidence type="ECO:0000256" key="9">
    <source>
        <dbReference type="ARBA" id="ARBA00031636"/>
    </source>
</evidence>
<evidence type="ECO:0000256" key="3">
    <source>
        <dbReference type="ARBA" id="ARBA00022449"/>
    </source>
</evidence>
<dbReference type="NCBIfam" id="TIGR00797">
    <property type="entry name" value="matE"/>
    <property type="match status" value="1"/>
</dbReference>